<dbReference type="InterPro" id="IPR012337">
    <property type="entry name" value="RNaseH-like_sf"/>
</dbReference>
<dbReference type="Gene3D" id="2.40.70.10">
    <property type="entry name" value="Acid Proteases"/>
    <property type="match status" value="1"/>
</dbReference>
<feature type="domain" description="Tf2-1-like SH3-like" evidence="1">
    <location>
        <begin position="314"/>
        <end position="378"/>
    </location>
</feature>
<organism evidence="2 3">
    <name type="scientific">Cajanus cajan</name>
    <name type="common">Pigeon pea</name>
    <name type="synonym">Cajanus indicus</name>
    <dbReference type="NCBI Taxonomy" id="3821"/>
    <lineage>
        <taxon>Eukaryota</taxon>
        <taxon>Viridiplantae</taxon>
        <taxon>Streptophyta</taxon>
        <taxon>Embryophyta</taxon>
        <taxon>Tracheophyta</taxon>
        <taxon>Spermatophyta</taxon>
        <taxon>Magnoliopsida</taxon>
        <taxon>eudicotyledons</taxon>
        <taxon>Gunneridae</taxon>
        <taxon>Pentapetalae</taxon>
        <taxon>rosids</taxon>
        <taxon>fabids</taxon>
        <taxon>Fabales</taxon>
        <taxon>Fabaceae</taxon>
        <taxon>Papilionoideae</taxon>
        <taxon>50 kb inversion clade</taxon>
        <taxon>NPAAA clade</taxon>
        <taxon>indigoferoid/millettioid clade</taxon>
        <taxon>Phaseoleae</taxon>
        <taxon>Cajanus</taxon>
    </lineage>
</organism>
<dbReference type="CDD" id="cd00303">
    <property type="entry name" value="retropepsin_like"/>
    <property type="match status" value="1"/>
</dbReference>
<gene>
    <name evidence="2" type="ORF">KK1_034388</name>
</gene>
<dbReference type="PANTHER" id="PTHR45835">
    <property type="entry name" value="YALI0A06105P"/>
    <property type="match status" value="1"/>
</dbReference>
<evidence type="ECO:0000259" key="1">
    <source>
        <dbReference type="Pfam" id="PF24626"/>
    </source>
</evidence>
<dbReference type="STRING" id="3821.A0A151RNK0"/>
<evidence type="ECO:0000313" key="2">
    <source>
        <dbReference type="EMBL" id="KYP44122.1"/>
    </source>
</evidence>
<name>A0A151RNK0_CAJCA</name>
<dbReference type="AlphaFoldDB" id="A0A151RNK0"/>
<dbReference type="SUPFAM" id="SSF53098">
    <property type="entry name" value="Ribonuclease H-like"/>
    <property type="match status" value="1"/>
</dbReference>
<dbReference type="Pfam" id="PF24626">
    <property type="entry name" value="SH3_Tf2-1"/>
    <property type="match status" value="1"/>
</dbReference>
<reference evidence="2" key="1">
    <citation type="journal article" date="2012" name="Nat. Biotechnol.">
        <title>Draft genome sequence of pigeonpea (Cajanus cajan), an orphan legume crop of resource-poor farmers.</title>
        <authorList>
            <person name="Varshney R.K."/>
            <person name="Chen W."/>
            <person name="Li Y."/>
            <person name="Bharti A.K."/>
            <person name="Saxena R.K."/>
            <person name="Schlueter J.A."/>
            <person name="Donoghue M.T."/>
            <person name="Azam S."/>
            <person name="Fan G."/>
            <person name="Whaley A.M."/>
            <person name="Farmer A.D."/>
            <person name="Sheridan J."/>
            <person name="Iwata A."/>
            <person name="Tuteja R."/>
            <person name="Penmetsa R.V."/>
            <person name="Wu W."/>
            <person name="Upadhyaya H.D."/>
            <person name="Yang S.P."/>
            <person name="Shah T."/>
            <person name="Saxena K.B."/>
            <person name="Michael T."/>
            <person name="McCombie W.R."/>
            <person name="Yang B."/>
            <person name="Zhang G."/>
            <person name="Yang H."/>
            <person name="Wang J."/>
            <person name="Spillane C."/>
            <person name="Cook D.R."/>
            <person name="May G.D."/>
            <person name="Xu X."/>
            <person name="Jackson S.A."/>
        </authorList>
    </citation>
    <scope>NUCLEOTIDE SEQUENCE [LARGE SCALE GENOMIC DNA]</scope>
</reference>
<protein>
    <submittedName>
        <fullName evidence="2">Retrotransposable element Tf2</fullName>
    </submittedName>
</protein>
<dbReference type="InterPro" id="IPR056924">
    <property type="entry name" value="SH3_Tf2-1"/>
</dbReference>
<dbReference type="InterPro" id="IPR036397">
    <property type="entry name" value="RNaseH_sf"/>
</dbReference>
<dbReference type="SUPFAM" id="SSF50630">
    <property type="entry name" value="Acid proteases"/>
    <property type="match status" value="1"/>
</dbReference>
<dbReference type="OMA" id="AWACFAR"/>
<accession>A0A151RNK0</accession>
<dbReference type="Gene3D" id="3.30.420.10">
    <property type="entry name" value="Ribonuclease H-like superfamily/Ribonuclease H"/>
    <property type="match status" value="1"/>
</dbReference>
<dbReference type="GO" id="GO:0003676">
    <property type="term" value="F:nucleic acid binding"/>
    <property type="evidence" value="ECO:0007669"/>
    <property type="project" value="InterPro"/>
</dbReference>
<dbReference type="Gramene" id="C.cajan_35071.t">
    <property type="protein sequence ID" value="C.cajan_35071.t"/>
    <property type="gene ID" value="C.cajan_35071"/>
</dbReference>
<sequence>MKFQGFVNGITVQVLLDSGSSDSFLQPRIAHCLKLPIEPIPNFQVLVGNGNALVAERLVKNIEVRIQGHSLTFPVYLLPVTGADLVLGAAWLATLGPHISDYSNLTLKFYLGNQFVTLHGKQPTLPLQAQYNHMRRMNHTHAIAELFTLQFQQVVFSIPYGLPPSRSQNHSIPLLQGSEPVKVRPYRSLHMSTSYHPQSDGQSESLNKCLEMYLRCFTYDSPKDWARLLPWAEYWYNTSYHHSSGMTPFKIVYGRDPPTLVKYTLNQSDPTSIQEQLLQRDLTLSRLKFNLHKAQQYMKKHADKKRKSMELQIGDMVFVKLQPYRQHFVALRKNQKLSMRFFGPFPVIQRIGQVAYKLLLPPTTRIHLVFHCSQLKPCKGDHSQPYVPLPINNTDLQLVI</sequence>
<dbReference type="EMBL" id="KQ483639">
    <property type="protein sequence ID" value="KYP44122.1"/>
    <property type="molecule type" value="Genomic_DNA"/>
</dbReference>
<dbReference type="InterPro" id="IPR021109">
    <property type="entry name" value="Peptidase_aspartic_dom_sf"/>
</dbReference>
<proteinExistence type="predicted"/>
<evidence type="ECO:0000313" key="3">
    <source>
        <dbReference type="Proteomes" id="UP000075243"/>
    </source>
</evidence>
<dbReference type="Pfam" id="PF08284">
    <property type="entry name" value="RVP_2"/>
    <property type="match status" value="1"/>
</dbReference>
<dbReference type="PANTHER" id="PTHR45835:SF99">
    <property type="entry name" value="CHROMO DOMAIN-CONTAINING PROTEIN-RELATED"/>
    <property type="match status" value="1"/>
</dbReference>
<keyword evidence="3" id="KW-1185">Reference proteome</keyword>
<dbReference type="Proteomes" id="UP000075243">
    <property type="component" value="Unassembled WGS sequence"/>
</dbReference>